<proteinExistence type="predicted"/>
<dbReference type="AlphaFoldDB" id="A0A508TG97"/>
<dbReference type="SMART" id="SM00342">
    <property type="entry name" value="HTH_ARAC"/>
    <property type="match status" value="1"/>
</dbReference>
<gene>
    <name evidence="6" type="primary">rob_1</name>
    <name evidence="6" type="ORF">CI1B_46550</name>
</gene>
<sequence>MGETAGNGRHHRQDKRHRLSRDNGFRISDCTALEPTLQESVLDIQHDQPAAATPYGLKHYGFEGIQSSSADRGWSGLSAQLCGVVRKGVIPWRTPQSDIRICVDTRGNDSLVTRRAPGVESRIIARRGTVWLSPPGLQEGAVDIAEDLTGILHIYLPVRHFSPSNFDINVDLVAVSTLSYERALEDPLLAEIGFAIASELRSETSTGGLLVGSLASSLAARLIQKYVTASSAQAFPRHTSQGLDRRRLQRVLDYIEANLEGDLNLDLMASIACLSRYHFARAFKQAIGQPPHRYVSARRLDRAKALLMRGDRSLVDIALALSFSDQASFTRAFRQATGQAPGRYRHEFGSRRHGSSPADIGQALSMLA</sequence>
<organism evidence="6 7">
    <name type="scientific">Bradyrhizobium ivorense</name>
    <dbReference type="NCBI Taxonomy" id="2511166"/>
    <lineage>
        <taxon>Bacteria</taxon>
        <taxon>Pseudomonadati</taxon>
        <taxon>Pseudomonadota</taxon>
        <taxon>Alphaproteobacteria</taxon>
        <taxon>Hyphomicrobiales</taxon>
        <taxon>Nitrobacteraceae</taxon>
        <taxon>Bradyrhizobium</taxon>
    </lineage>
</organism>
<protein>
    <submittedName>
        <fullName evidence="6">Right origin-binding protein</fullName>
    </submittedName>
</protein>
<name>A0A508TG97_9BRAD</name>
<accession>A0A508TG97</accession>
<comment type="caution">
    <text evidence="6">The sequence shown here is derived from an EMBL/GenBank/DDBJ whole genome shotgun (WGS) entry which is preliminary data.</text>
</comment>
<evidence type="ECO:0000313" key="6">
    <source>
        <dbReference type="EMBL" id="VIO73017.1"/>
    </source>
</evidence>
<keyword evidence="7" id="KW-1185">Reference proteome</keyword>
<dbReference type="PROSITE" id="PS01124">
    <property type="entry name" value="HTH_ARAC_FAMILY_2"/>
    <property type="match status" value="1"/>
</dbReference>
<dbReference type="Gene3D" id="1.10.10.60">
    <property type="entry name" value="Homeodomain-like"/>
    <property type="match status" value="2"/>
</dbReference>
<dbReference type="PANTHER" id="PTHR46796:SF6">
    <property type="entry name" value="ARAC SUBFAMILY"/>
    <property type="match status" value="1"/>
</dbReference>
<dbReference type="SUPFAM" id="SSF46689">
    <property type="entry name" value="Homeodomain-like"/>
    <property type="match status" value="2"/>
</dbReference>
<dbReference type="Pfam" id="PF12833">
    <property type="entry name" value="HTH_18"/>
    <property type="match status" value="1"/>
</dbReference>
<reference evidence="6" key="1">
    <citation type="submission" date="2019-02" db="EMBL/GenBank/DDBJ databases">
        <authorList>
            <person name="Pothier F.J."/>
        </authorList>
    </citation>
    <scope>NUCLEOTIDE SEQUENCE</scope>
    <source>
        <strain evidence="6">CI-1B</strain>
    </source>
</reference>
<dbReference type="PANTHER" id="PTHR46796">
    <property type="entry name" value="HTH-TYPE TRANSCRIPTIONAL ACTIVATOR RHAS-RELATED"/>
    <property type="match status" value="1"/>
</dbReference>
<keyword evidence="3" id="KW-0804">Transcription</keyword>
<feature type="region of interest" description="Disordered" evidence="4">
    <location>
        <begin position="1"/>
        <end position="21"/>
    </location>
</feature>
<evidence type="ECO:0000256" key="4">
    <source>
        <dbReference type="SAM" id="MobiDB-lite"/>
    </source>
</evidence>
<dbReference type="InterPro" id="IPR009057">
    <property type="entry name" value="Homeodomain-like_sf"/>
</dbReference>
<keyword evidence="1" id="KW-0805">Transcription regulation</keyword>
<feature type="compositionally biased region" description="Basic residues" evidence="4">
    <location>
        <begin position="8"/>
        <end position="19"/>
    </location>
</feature>
<dbReference type="GO" id="GO:0043565">
    <property type="term" value="F:sequence-specific DNA binding"/>
    <property type="evidence" value="ECO:0007669"/>
    <property type="project" value="InterPro"/>
</dbReference>
<evidence type="ECO:0000313" key="7">
    <source>
        <dbReference type="Proteomes" id="UP000328092"/>
    </source>
</evidence>
<dbReference type="InterPro" id="IPR050204">
    <property type="entry name" value="AraC_XylS_family_regulators"/>
</dbReference>
<evidence type="ECO:0000256" key="2">
    <source>
        <dbReference type="ARBA" id="ARBA00023125"/>
    </source>
</evidence>
<dbReference type="Proteomes" id="UP000328092">
    <property type="component" value="Unassembled WGS sequence"/>
</dbReference>
<evidence type="ECO:0000256" key="3">
    <source>
        <dbReference type="ARBA" id="ARBA00023163"/>
    </source>
</evidence>
<dbReference type="GO" id="GO:0003700">
    <property type="term" value="F:DNA-binding transcription factor activity"/>
    <property type="evidence" value="ECO:0007669"/>
    <property type="project" value="InterPro"/>
</dbReference>
<keyword evidence="2" id="KW-0238">DNA-binding</keyword>
<evidence type="ECO:0000259" key="5">
    <source>
        <dbReference type="PROSITE" id="PS01124"/>
    </source>
</evidence>
<feature type="domain" description="HTH araC/xylS-type" evidence="5">
    <location>
        <begin position="249"/>
        <end position="347"/>
    </location>
</feature>
<dbReference type="EMBL" id="CAADFC020000016">
    <property type="protein sequence ID" value="VIO73017.1"/>
    <property type="molecule type" value="Genomic_DNA"/>
</dbReference>
<dbReference type="InterPro" id="IPR018060">
    <property type="entry name" value="HTH_AraC"/>
</dbReference>
<evidence type="ECO:0000256" key="1">
    <source>
        <dbReference type="ARBA" id="ARBA00023015"/>
    </source>
</evidence>